<feature type="signal peptide" evidence="1">
    <location>
        <begin position="1"/>
        <end position="16"/>
    </location>
</feature>
<dbReference type="GO" id="GO:0005506">
    <property type="term" value="F:iron ion binding"/>
    <property type="evidence" value="ECO:0007669"/>
    <property type="project" value="InterPro"/>
</dbReference>
<dbReference type="GO" id="GO:0016705">
    <property type="term" value="F:oxidoreductase activity, acting on paired donors, with incorporation or reduction of molecular oxygen"/>
    <property type="evidence" value="ECO:0007669"/>
    <property type="project" value="InterPro"/>
</dbReference>
<dbReference type="EMBL" id="JACAZI010000036">
    <property type="protein sequence ID" value="KAF7328369.1"/>
    <property type="molecule type" value="Genomic_DNA"/>
</dbReference>
<dbReference type="InterPro" id="IPR036396">
    <property type="entry name" value="Cyt_P450_sf"/>
</dbReference>
<proteinExistence type="predicted"/>
<dbReference type="GO" id="GO:0020037">
    <property type="term" value="F:heme binding"/>
    <property type="evidence" value="ECO:0007669"/>
    <property type="project" value="InterPro"/>
</dbReference>
<protein>
    <submittedName>
        <fullName evidence="2">Cytochrome P450</fullName>
    </submittedName>
</protein>
<keyword evidence="3" id="KW-1185">Reference proteome</keyword>
<accession>A0A8H6U3N9</accession>
<dbReference type="Proteomes" id="UP000620124">
    <property type="component" value="Unassembled WGS sequence"/>
</dbReference>
<name>A0A8H6U3N9_9AGAR</name>
<gene>
    <name evidence="2" type="ORF">MVEN_02552500</name>
</gene>
<reference evidence="2" key="1">
    <citation type="submission" date="2020-05" db="EMBL/GenBank/DDBJ databases">
        <title>Mycena genomes resolve the evolution of fungal bioluminescence.</title>
        <authorList>
            <person name="Tsai I.J."/>
        </authorList>
    </citation>
    <scope>NUCLEOTIDE SEQUENCE</scope>
    <source>
        <strain evidence="2">CCC161011</strain>
    </source>
</reference>
<dbReference type="Gene3D" id="1.10.630.10">
    <property type="entry name" value="Cytochrome P450"/>
    <property type="match status" value="1"/>
</dbReference>
<dbReference type="OrthoDB" id="1470350at2759"/>
<keyword evidence="1" id="KW-0732">Signal</keyword>
<comment type="caution">
    <text evidence="2">The sequence shown here is derived from an EMBL/GenBank/DDBJ whole genome shotgun (WGS) entry which is preliminary data.</text>
</comment>
<dbReference type="SUPFAM" id="SSF48264">
    <property type="entry name" value="Cytochrome P450"/>
    <property type="match status" value="1"/>
</dbReference>
<evidence type="ECO:0000313" key="3">
    <source>
        <dbReference type="Proteomes" id="UP000620124"/>
    </source>
</evidence>
<dbReference type="AlphaFoldDB" id="A0A8H6U3N9"/>
<evidence type="ECO:0000313" key="2">
    <source>
        <dbReference type="EMBL" id="KAF7328369.1"/>
    </source>
</evidence>
<dbReference type="GO" id="GO:0004497">
    <property type="term" value="F:monooxygenase activity"/>
    <property type="evidence" value="ECO:0007669"/>
    <property type="project" value="InterPro"/>
</dbReference>
<evidence type="ECO:0000256" key="1">
    <source>
        <dbReference type="SAM" id="SignalP"/>
    </source>
</evidence>
<organism evidence="2 3">
    <name type="scientific">Mycena venus</name>
    <dbReference type="NCBI Taxonomy" id="2733690"/>
    <lineage>
        <taxon>Eukaryota</taxon>
        <taxon>Fungi</taxon>
        <taxon>Dikarya</taxon>
        <taxon>Basidiomycota</taxon>
        <taxon>Agaricomycotina</taxon>
        <taxon>Agaricomycetes</taxon>
        <taxon>Agaricomycetidae</taxon>
        <taxon>Agaricales</taxon>
        <taxon>Marasmiineae</taxon>
        <taxon>Mycenaceae</taxon>
        <taxon>Mycena</taxon>
    </lineage>
</organism>
<feature type="chain" id="PRO_5034485628" evidence="1">
    <location>
        <begin position="17"/>
        <end position="309"/>
    </location>
</feature>
<sequence>MFWWKLCGTLLAVLVARKVFEFRRNTRKFCPLLFLPSDVRPESRIRLAMGAAQQKMNTISLVPILSGTPTCFTRSLDVACQIVAANNGFVKPEDIRSVLLGWGRNLFTENGSEWIRHRRIMNPAFTPEVSVLWCVRLELPDKIRIKASPQLGLLVISCCGFGRPLAWTATSHTQRSASETMQFARALDIVSGSVVPRLLILRWAYRLPLKRYELRDMEIAHRSVDQFMQELIKTRQVELSADKAHRSQSQGGPEKDVFRLMIRASEDEGTLRMSNEELVSRAADVVSLADFLNPDWEHFLDAPRWAQSV</sequence>